<dbReference type="GO" id="GO:0005886">
    <property type="term" value="C:plasma membrane"/>
    <property type="evidence" value="ECO:0007669"/>
    <property type="project" value="UniProtKB-SubCell"/>
</dbReference>
<dbReference type="PANTHER" id="PTHR22913">
    <property type="entry name" value="HYALURONAN SYNTHASE"/>
    <property type="match status" value="1"/>
</dbReference>
<keyword evidence="5 6" id="KW-0472">Membrane</keyword>
<keyword evidence="8" id="KW-1185">Reference proteome</keyword>
<evidence type="ECO:0000256" key="5">
    <source>
        <dbReference type="ARBA" id="ARBA00023136"/>
    </source>
</evidence>
<keyword evidence="6" id="KW-1133">Transmembrane helix</keyword>
<keyword evidence="4" id="KW-0808">Transferase</keyword>
<reference evidence="7 8" key="1">
    <citation type="submission" date="2016-08" db="EMBL/GenBank/DDBJ databases">
        <title>A Parts List for Fungal Cellulosomes Revealed by Comparative Genomics.</title>
        <authorList>
            <consortium name="DOE Joint Genome Institute"/>
            <person name="Haitjema C.H."/>
            <person name="Gilmore S.P."/>
            <person name="Henske J.K."/>
            <person name="Solomon K.V."/>
            <person name="De Groot R."/>
            <person name="Kuo A."/>
            <person name="Mondo S.J."/>
            <person name="Salamov A.A."/>
            <person name="Labutti K."/>
            <person name="Zhao Z."/>
            <person name="Chiniquy J."/>
            <person name="Barry K."/>
            <person name="Brewer H.M."/>
            <person name="Purvine S.O."/>
            <person name="Wright A.T."/>
            <person name="Boxma B."/>
            <person name="Van Alen T."/>
            <person name="Hackstein J.H."/>
            <person name="Baker S.E."/>
            <person name="Grigoriev I.V."/>
            <person name="O'Malley M.A."/>
        </authorList>
    </citation>
    <scope>NUCLEOTIDE SEQUENCE [LARGE SCALE GENOMIC DNA]</scope>
    <source>
        <strain evidence="7 8">G1</strain>
    </source>
</reference>
<dbReference type="InterPro" id="IPR029044">
    <property type="entry name" value="Nucleotide-diphossugar_trans"/>
</dbReference>
<keyword evidence="2" id="KW-1003">Cell membrane</keyword>
<dbReference type="STRING" id="1754190.A0A1Y2AW77"/>
<sequence length="227" mass="26412">MLDNKYVGAATGDVKIYNTDSMLSFLSSLRYWFAFNLERSCQSFLNCVTCVSGPLGIYRSEVLNKILERWINQTFLGSTCTYGNDRHLTNLTLALGVSVKYTPFAICHTETPESYIRWVTQQTRWICPVQSLWMTYELIFHTIYPYILIYSLLTLIYVGNFWQLITRVLILYFMGGLKCIYALIITRDPKFILNFLYGIVYMIGFIPAKLQALLFLWDNGWDIILLS</sequence>
<evidence type="ECO:0000256" key="1">
    <source>
        <dbReference type="ARBA" id="ARBA00004236"/>
    </source>
</evidence>
<dbReference type="SUPFAM" id="SSF53448">
    <property type="entry name" value="Nucleotide-diphospho-sugar transferases"/>
    <property type="match status" value="1"/>
</dbReference>
<keyword evidence="3" id="KW-0328">Glycosyltransferase</keyword>
<dbReference type="Proteomes" id="UP000193920">
    <property type="component" value="Unassembled WGS sequence"/>
</dbReference>
<feature type="transmembrane region" description="Helical" evidence="6">
    <location>
        <begin position="164"/>
        <end position="184"/>
    </location>
</feature>
<evidence type="ECO:0000256" key="4">
    <source>
        <dbReference type="ARBA" id="ARBA00022679"/>
    </source>
</evidence>
<keyword evidence="6" id="KW-0812">Transmembrane</keyword>
<evidence type="ECO:0000313" key="8">
    <source>
        <dbReference type="Proteomes" id="UP000193920"/>
    </source>
</evidence>
<protein>
    <recommendedName>
        <fullName evidence="9">Chitin synthase</fullName>
    </recommendedName>
</protein>
<dbReference type="PANTHER" id="PTHR22913:SF12">
    <property type="entry name" value="MANNURONAN SYNTHASE"/>
    <property type="match status" value="1"/>
</dbReference>
<comment type="caution">
    <text evidence="7">The sequence shown here is derived from an EMBL/GenBank/DDBJ whole genome shotgun (WGS) entry which is preliminary data.</text>
</comment>
<comment type="subcellular location">
    <subcellularLocation>
        <location evidence="1">Cell membrane</location>
    </subcellularLocation>
</comment>
<dbReference type="AlphaFoldDB" id="A0A1Y2AW77"/>
<evidence type="ECO:0000256" key="3">
    <source>
        <dbReference type="ARBA" id="ARBA00022676"/>
    </source>
</evidence>
<dbReference type="EMBL" id="MCOG01000199">
    <property type="protein sequence ID" value="ORY26736.1"/>
    <property type="molecule type" value="Genomic_DNA"/>
</dbReference>
<evidence type="ECO:0000313" key="7">
    <source>
        <dbReference type="EMBL" id="ORY26736.1"/>
    </source>
</evidence>
<dbReference type="GO" id="GO:0085029">
    <property type="term" value="P:extracellular matrix assembly"/>
    <property type="evidence" value="ECO:0007669"/>
    <property type="project" value="TreeGrafter"/>
</dbReference>
<evidence type="ECO:0000256" key="6">
    <source>
        <dbReference type="SAM" id="Phobius"/>
    </source>
</evidence>
<evidence type="ECO:0008006" key="9">
    <source>
        <dbReference type="Google" id="ProtNLM"/>
    </source>
</evidence>
<feature type="transmembrane region" description="Helical" evidence="6">
    <location>
        <begin position="191"/>
        <end position="217"/>
    </location>
</feature>
<feature type="transmembrane region" description="Helical" evidence="6">
    <location>
        <begin position="138"/>
        <end position="158"/>
    </location>
</feature>
<dbReference type="GO" id="GO:0050501">
    <property type="term" value="F:hyaluronan synthase activity"/>
    <property type="evidence" value="ECO:0007669"/>
    <property type="project" value="TreeGrafter"/>
</dbReference>
<gene>
    <name evidence="7" type="ORF">LY90DRAFT_524231</name>
</gene>
<dbReference type="OrthoDB" id="9876900at2759"/>
<accession>A0A1Y2AW77</accession>
<name>A0A1Y2AW77_9FUNG</name>
<dbReference type="GO" id="GO:0030213">
    <property type="term" value="P:hyaluronan biosynthetic process"/>
    <property type="evidence" value="ECO:0007669"/>
    <property type="project" value="TreeGrafter"/>
</dbReference>
<proteinExistence type="predicted"/>
<evidence type="ECO:0000256" key="2">
    <source>
        <dbReference type="ARBA" id="ARBA00022475"/>
    </source>
</evidence>
<organism evidence="7 8">
    <name type="scientific">Neocallimastix californiae</name>
    <dbReference type="NCBI Taxonomy" id="1754190"/>
    <lineage>
        <taxon>Eukaryota</taxon>
        <taxon>Fungi</taxon>
        <taxon>Fungi incertae sedis</taxon>
        <taxon>Chytridiomycota</taxon>
        <taxon>Chytridiomycota incertae sedis</taxon>
        <taxon>Neocallimastigomycetes</taxon>
        <taxon>Neocallimastigales</taxon>
        <taxon>Neocallimastigaceae</taxon>
        <taxon>Neocallimastix</taxon>
    </lineage>
</organism>